<dbReference type="Gene3D" id="1.25.40.10">
    <property type="entry name" value="Tetratricopeptide repeat domain"/>
    <property type="match status" value="1"/>
</dbReference>
<keyword evidence="6" id="KW-0998">Cell outer membrane</keyword>
<dbReference type="InterPro" id="IPR011990">
    <property type="entry name" value="TPR-like_helical_dom_sf"/>
</dbReference>
<feature type="signal peptide" evidence="9">
    <location>
        <begin position="1"/>
        <end position="22"/>
    </location>
</feature>
<name>A0A2J4RLZ2_9ENTR</name>
<evidence type="ECO:0000256" key="7">
    <source>
        <dbReference type="ARBA" id="ARBA00023609"/>
    </source>
</evidence>
<keyword evidence="3" id="KW-0812">Transmembrane</keyword>
<reference evidence="12 13" key="2">
    <citation type="submission" date="2018-01" db="EMBL/GenBank/DDBJ databases">
        <title>Genomic study of Klebsiella pneumoniae.</title>
        <authorList>
            <person name="Yang Y."/>
            <person name="Bicalho R."/>
        </authorList>
    </citation>
    <scope>NUCLEOTIDE SEQUENCE [LARGE SCALE GENOMIC DNA]</scope>
    <source>
        <strain evidence="12 13">A11</strain>
    </source>
</reference>
<evidence type="ECO:0000256" key="1">
    <source>
        <dbReference type="ARBA" id="ARBA00004571"/>
    </source>
</evidence>
<feature type="region of interest" description="Disordered" evidence="8">
    <location>
        <begin position="219"/>
        <end position="240"/>
    </location>
</feature>
<dbReference type="GO" id="GO:0009279">
    <property type="term" value="C:cell outer membrane"/>
    <property type="evidence" value="ECO:0007669"/>
    <property type="project" value="UniProtKB-SubCell"/>
</dbReference>
<evidence type="ECO:0000256" key="3">
    <source>
        <dbReference type="ARBA" id="ARBA00022692"/>
    </source>
</evidence>
<dbReference type="AlphaFoldDB" id="A0A2J4RLZ2"/>
<evidence type="ECO:0000256" key="2">
    <source>
        <dbReference type="ARBA" id="ARBA00022452"/>
    </source>
</evidence>
<feature type="domain" description="Surface lipoprotein assembly modifier N-terminal TPR repeats region" evidence="11">
    <location>
        <begin position="70"/>
        <end position="165"/>
    </location>
</feature>
<reference evidence="12 13" key="1">
    <citation type="submission" date="2017-11" db="EMBL/GenBank/DDBJ databases">
        <authorList>
            <person name="Han C.G."/>
        </authorList>
    </citation>
    <scope>NUCLEOTIDE SEQUENCE [LARGE SCALE GENOMIC DNA]</scope>
    <source>
        <strain evidence="12 13">A11</strain>
    </source>
</reference>
<gene>
    <name evidence="12" type="ORF">CWN50_00785</name>
</gene>
<dbReference type="SUPFAM" id="SSF48452">
    <property type="entry name" value="TPR-like"/>
    <property type="match status" value="1"/>
</dbReference>
<dbReference type="EMBL" id="PIDS01000008">
    <property type="protein sequence ID" value="PLL44388.1"/>
    <property type="molecule type" value="Genomic_DNA"/>
</dbReference>
<comment type="subcellular location">
    <subcellularLocation>
        <location evidence="1">Cell outer membrane</location>
        <topology evidence="1">Multi-pass membrane protein</topology>
    </subcellularLocation>
</comment>
<accession>A0A2J4RLZ2</accession>
<evidence type="ECO:0000313" key="12">
    <source>
        <dbReference type="EMBL" id="PLL44388.1"/>
    </source>
</evidence>
<dbReference type="InterPro" id="IPR057556">
    <property type="entry name" value="TPR_Slam"/>
</dbReference>
<dbReference type="InterPro" id="IPR007655">
    <property type="entry name" value="Slam_C"/>
</dbReference>
<evidence type="ECO:0000259" key="11">
    <source>
        <dbReference type="Pfam" id="PF24575"/>
    </source>
</evidence>
<sequence length="485" mass="54790">MKLLCSLLLTCLCAGSLTPAFAATNDDDRGLRLWMKDRLAYQETSDTAPDKDQPLLQDPLSLSLEGKTYSLNNNAQDLGLAIYLAISHRQFRDALRLLPAYERLADHDPLLVLFARAEYARDRGHYAEAIDDYRQILHRSPDFLRVRLELARTLFEDNQNREALAMFNRILADRGAELPAGTIATIRQFTGAIETRTAWTGSLSLGYVWNSNINQTPDRDAPWLSGGGLRRREDPKSSGGVSYDASLSKIFPLAGHHALQLKGTTYGDRYPHQAQFSENTSTLALLWQYSNATTRAAIGPVVEMKLSDEQRLYTGRGLRLDGDYRFTPRLMLSLNADYQKLTYKKEYETSDGERGNLYLTGIYGLTPATSLFIGADGTRVTTQVRSDDYYQTGLRAGVFSAITPDINLMVMATRRNSRFAAFNTFVGDERRDREQLYMARVSLPGYQMLTLTPFASYRFRKNHSSADGLYSYRQHEVVMGFETNF</sequence>
<dbReference type="Pfam" id="PF04575">
    <property type="entry name" value="SlipAM"/>
    <property type="match status" value="1"/>
</dbReference>
<keyword evidence="2" id="KW-1134">Transmembrane beta strand</keyword>
<evidence type="ECO:0000256" key="8">
    <source>
        <dbReference type="SAM" id="MobiDB-lite"/>
    </source>
</evidence>
<dbReference type="Proteomes" id="UP000234505">
    <property type="component" value="Unassembled WGS sequence"/>
</dbReference>
<evidence type="ECO:0000256" key="5">
    <source>
        <dbReference type="ARBA" id="ARBA00023136"/>
    </source>
</evidence>
<dbReference type="Pfam" id="PF24575">
    <property type="entry name" value="TPR_Slam"/>
    <property type="match status" value="1"/>
</dbReference>
<keyword evidence="4 9" id="KW-0732">Signal</keyword>
<feature type="chain" id="PRO_5014362311" evidence="9">
    <location>
        <begin position="23"/>
        <end position="485"/>
    </location>
</feature>
<comment type="caution">
    <text evidence="12">The sequence shown here is derived from an EMBL/GenBank/DDBJ whole genome shotgun (WGS) entry which is preliminary data.</text>
</comment>
<feature type="domain" description="Surface lipoprotein assembly modifier C-terminal" evidence="10">
    <location>
        <begin position="199"/>
        <end position="485"/>
    </location>
</feature>
<evidence type="ECO:0000256" key="6">
    <source>
        <dbReference type="ARBA" id="ARBA00023237"/>
    </source>
</evidence>
<evidence type="ECO:0000256" key="4">
    <source>
        <dbReference type="ARBA" id="ARBA00022729"/>
    </source>
</evidence>
<organism evidence="12 13">
    <name type="scientific">Klebsiella michiganensis</name>
    <dbReference type="NCBI Taxonomy" id="1134687"/>
    <lineage>
        <taxon>Bacteria</taxon>
        <taxon>Pseudomonadati</taxon>
        <taxon>Pseudomonadota</taxon>
        <taxon>Gammaproteobacteria</taxon>
        <taxon>Enterobacterales</taxon>
        <taxon>Enterobacteriaceae</taxon>
        <taxon>Klebsiella/Raoultella group</taxon>
        <taxon>Klebsiella</taxon>
    </lineage>
</organism>
<comment type="similarity">
    <text evidence="7">Belongs to the Slam family.</text>
</comment>
<keyword evidence="5" id="KW-0472">Membrane</keyword>
<protein>
    <submittedName>
        <fullName evidence="12">Uncharacterized protein</fullName>
    </submittedName>
</protein>
<evidence type="ECO:0000313" key="13">
    <source>
        <dbReference type="Proteomes" id="UP000234505"/>
    </source>
</evidence>
<proteinExistence type="inferred from homology"/>
<evidence type="ECO:0000259" key="10">
    <source>
        <dbReference type="Pfam" id="PF04575"/>
    </source>
</evidence>
<evidence type="ECO:0000256" key="9">
    <source>
        <dbReference type="SAM" id="SignalP"/>
    </source>
</evidence>